<dbReference type="InterPro" id="IPR023457">
    <property type="entry name" value="Met-tRNA_synth_2"/>
</dbReference>
<dbReference type="Pfam" id="PF09334">
    <property type="entry name" value="tRNA-synt_1g"/>
    <property type="match status" value="1"/>
</dbReference>
<accession>A0A9P7GNG0</accession>
<dbReference type="PANTHER" id="PTHR43326:SF1">
    <property type="entry name" value="METHIONINE--TRNA LIGASE, MITOCHONDRIAL"/>
    <property type="match status" value="1"/>
</dbReference>
<evidence type="ECO:0000256" key="6">
    <source>
        <dbReference type="ARBA" id="ARBA00022917"/>
    </source>
</evidence>
<feature type="domain" description="Methionyl/Leucyl tRNA synthetase" evidence="12">
    <location>
        <begin position="35"/>
        <end position="405"/>
    </location>
</feature>
<dbReference type="PRINTS" id="PR01041">
    <property type="entry name" value="TRNASYNTHMET"/>
</dbReference>
<dbReference type="SUPFAM" id="SSF47323">
    <property type="entry name" value="Anticodon-binding domain of a subclass of class I aminoacyl-tRNA synthetases"/>
    <property type="match status" value="1"/>
</dbReference>
<dbReference type="InterPro" id="IPR001412">
    <property type="entry name" value="aa-tRNA-synth_I_CS"/>
</dbReference>
<keyword evidence="14" id="KW-1185">Reference proteome</keyword>
<keyword evidence="5 11" id="KW-0067">ATP-binding</keyword>
<evidence type="ECO:0000256" key="2">
    <source>
        <dbReference type="ARBA" id="ARBA00012838"/>
    </source>
</evidence>
<dbReference type="PROSITE" id="PS00178">
    <property type="entry name" value="AA_TRNA_LIGASE_I"/>
    <property type="match status" value="1"/>
</dbReference>
<sequence length="564" mass="62964">MLLRCLARRLQRCPTQFHPHSPSLWRGLSTDAKPYYITTPIFYPNAVPHIGHLYTLVIADVFARYRRLLEPHRPVHFLAGTDEHGLKIQKAAQTRGLPPKEFCDELSSQFRRLADKAQISNTTFMRTTQDPHHATVESVWNALNAKGLIYKADYSGWYSITDECFYTSAQVTTTTTPTGTVTVATETGAVVEWHAEQNYMFRLSAFRESLLAHYTSPSGTNALFPSQHQAHIVKILTEEQLEDLSVSRPRARLSWGVPVPGDQDHTIYVWFDALLVYLSGIGYPNGGKGQDLMNSWPVDLQVIGKDIIRFHAIYLPAILQALDLPLQKRLLAHAHWTVEQKKMSKSIGNVADPFEAMDEFGVDVIRFYVARVGGRFRDDTDWSREQLEKHDREIQSLLGNFLLRATSPKIAARAAGAEPVSLQAVFDAQQSAQTPGPILALMTANRQLPEKLRLAMEGMELGDALGEVVEVLRVANKTFTDVAPWKASAQPEEVYACRAASLEALRVAGVCLQPFVPGVAARLLDSLGVPEGERTWSQVEGEGLLGRWAERMPGVEVKEGARLF</sequence>
<evidence type="ECO:0000256" key="9">
    <source>
        <dbReference type="ARBA" id="ARBA00047364"/>
    </source>
</evidence>
<evidence type="ECO:0000256" key="4">
    <source>
        <dbReference type="ARBA" id="ARBA00022741"/>
    </source>
</evidence>
<evidence type="ECO:0000256" key="10">
    <source>
        <dbReference type="ARBA" id="ARBA00068817"/>
    </source>
</evidence>
<dbReference type="AlphaFoldDB" id="A0A9P7GNG0"/>
<reference evidence="13" key="2">
    <citation type="submission" date="2021-10" db="EMBL/GenBank/DDBJ databases">
        <title>Phylogenomics reveals ancestral predisposition of the termite-cultivated fungus Termitomyces towards a domesticated lifestyle.</title>
        <authorList>
            <person name="Auxier B."/>
            <person name="Grum-Grzhimaylo A."/>
            <person name="Cardenas M.E."/>
            <person name="Lodge J.D."/>
            <person name="Laessoe T."/>
            <person name="Pedersen O."/>
            <person name="Smith M.E."/>
            <person name="Kuyper T.W."/>
            <person name="Franco-Molano E.A."/>
            <person name="Baroni T.J."/>
            <person name="Aanen D.K."/>
        </authorList>
    </citation>
    <scope>NUCLEOTIDE SEQUENCE</scope>
    <source>
        <strain evidence="13">D49</strain>
    </source>
</reference>
<dbReference type="InterPro" id="IPR014758">
    <property type="entry name" value="Met-tRNA_synth"/>
</dbReference>
<evidence type="ECO:0000256" key="11">
    <source>
        <dbReference type="RuleBase" id="RU363039"/>
    </source>
</evidence>
<keyword evidence="3 11" id="KW-0436">Ligase</keyword>
<dbReference type="InterPro" id="IPR033911">
    <property type="entry name" value="MetRS_core"/>
</dbReference>
<dbReference type="GO" id="GO:0006431">
    <property type="term" value="P:methionyl-tRNA aminoacylation"/>
    <property type="evidence" value="ECO:0007669"/>
    <property type="project" value="InterPro"/>
</dbReference>
<comment type="catalytic activity">
    <reaction evidence="9">
        <text>tRNA(Met) + L-methionine + ATP = L-methionyl-tRNA(Met) + AMP + diphosphate</text>
        <dbReference type="Rhea" id="RHEA:13481"/>
        <dbReference type="Rhea" id="RHEA-COMP:9667"/>
        <dbReference type="Rhea" id="RHEA-COMP:9698"/>
        <dbReference type="ChEBI" id="CHEBI:30616"/>
        <dbReference type="ChEBI" id="CHEBI:33019"/>
        <dbReference type="ChEBI" id="CHEBI:57844"/>
        <dbReference type="ChEBI" id="CHEBI:78442"/>
        <dbReference type="ChEBI" id="CHEBI:78530"/>
        <dbReference type="ChEBI" id="CHEBI:456215"/>
        <dbReference type="EC" id="6.1.1.10"/>
    </reaction>
</comment>
<dbReference type="CDD" id="cd00814">
    <property type="entry name" value="MetRS_core"/>
    <property type="match status" value="1"/>
</dbReference>
<comment type="similarity">
    <text evidence="1 11">Belongs to the class-I aminoacyl-tRNA synthetase family.</text>
</comment>
<dbReference type="Gene3D" id="1.10.730.10">
    <property type="entry name" value="Isoleucyl-tRNA Synthetase, Domain 1"/>
    <property type="match status" value="1"/>
</dbReference>
<dbReference type="EMBL" id="JABCKI010000527">
    <property type="protein sequence ID" value="KAG5650182.1"/>
    <property type="molecule type" value="Genomic_DNA"/>
</dbReference>
<keyword evidence="6 11" id="KW-0648">Protein biosynthesis</keyword>
<name>A0A9P7GNG0_9AGAR</name>
<gene>
    <name evidence="13" type="ORF">H0H81_000404</name>
</gene>
<evidence type="ECO:0000259" key="12">
    <source>
        <dbReference type="Pfam" id="PF09334"/>
    </source>
</evidence>
<dbReference type="Proteomes" id="UP000717328">
    <property type="component" value="Unassembled WGS sequence"/>
</dbReference>
<keyword evidence="4 11" id="KW-0547">Nucleotide-binding</keyword>
<proteinExistence type="inferred from homology"/>
<reference evidence="13" key="1">
    <citation type="submission" date="2021-02" db="EMBL/GenBank/DDBJ databases">
        <authorList>
            <person name="Nieuwenhuis M."/>
            <person name="Van De Peppel L.J.J."/>
        </authorList>
    </citation>
    <scope>NUCLEOTIDE SEQUENCE</scope>
    <source>
        <strain evidence="13">D49</strain>
    </source>
</reference>
<evidence type="ECO:0000256" key="1">
    <source>
        <dbReference type="ARBA" id="ARBA00005594"/>
    </source>
</evidence>
<dbReference type="GO" id="GO:0005524">
    <property type="term" value="F:ATP binding"/>
    <property type="evidence" value="ECO:0007669"/>
    <property type="project" value="UniProtKB-KW"/>
</dbReference>
<dbReference type="GO" id="GO:0005739">
    <property type="term" value="C:mitochondrion"/>
    <property type="evidence" value="ECO:0007669"/>
    <property type="project" value="UniProtKB-ARBA"/>
</dbReference>
<dbReference type="InterPro" id="IPR014729">
    <property type="entry name" value="Rossmann-like_a/b/a_fold"/>
</dbReference>
<evidence type="ECO:0000256" key="3">
    <source>
        <dbReference type="ARBA" id="ARBA00022598"/>
    </source>
</evidence>
<dbReference type="Gene3D" id="3.40.50.620">
    <property type="entry name" value="HUPs"/>
    <property type="match status" value="1"/>
</dbReference>
<comment type="caution">
    <text evidence="13">The sequence shown here is derived from an EMBL/GenBank/DDBJ whole genome shotgun (WGS) entry which is preliminary data.</text>
</comment>
<evidence type="ECO:0000256" key="7">
    <source>
        <dbReference type="ARBA" id="ARBA00023146"/>
    </source>
</evidence>
<dbReference type="Gene3D" id="2.170.220.10">
    <property type="match status" value="1"/>
</dbReference>
<dbReference type="InterPro" id="IPR015413">
    <property type="entry name" value="Methionyl/Leucyl_tRNA_Synth"/>
</dbReference>
<dbReference type="FunFam" id="2.170.220.10:FF:000001">
    <property type="entry name" value="methionine--tRNA ligase, mitochondrial"/>
    <property type="match status" value="1"/>
</dbReference>
<dbReference type="PANTHER" id="PTHR43326">
    <property type="entry name" value="METHIONYL-TRNA SYNTHETASE"/>
    <property type="match status" value="1"/>
</dbReference>
<evidence type="ECO:0000256" key="5">
    <source>
        <dbReference type="ARBA" id="ARBA00022840"/>
    </source>
</evidence>
<dbReference type="OrthoDB" id="24670at2759"/>
<dbReference type="SUPFAM" id="SSF52374">
    <property type="entry name" value="Nucleotidylyl transferase"/>
    <property type="match status" value="1"/>
</dbReference>
<evidence type="ECO:0000313" key="14">
    <source>
        <dbReference type="Proteomes" id="UP000717328"/>
    </source>
</evidence>
<organism evidence="13 14">
    <name type="scientific">Sphagnurus paluster</name>
    <dbReference type="NCBI Taxonomy" id="117069"/>
    <lineage>
        <taxon>Eukaryota</taxon>
        <taxon>Fungi</taxon>
        <taxon>Dikarya</taxon>
        <taxon>Basidiomycota</taxon>
        <taxon>Agaricomycotina</taxon>
        <taxon>Agaricomycetes</taxon>
        <taxon>Agaricomycetidae</taxon>
        <taxon>Agaricales</taxon>
        <taxon>Tricholomatineae</taxon>
        <taxon>Lyophyllaceae</taxon>
        <taxon>Sphagnurus</taxon>
    </lineage>
</organism>
<dbReference type="EC" id="6.1.1.10" evidence="2"/>
<keyword evidence="7 11" id="KW-0030">Aminoacyl-tRNA synthetase</keyword>
<protein>
    <recommendedName>
        <fullName evidence="10">Probable methionine--tRNA ligase, mitochondrial</fullName>
        <ecNumber evidence="2">6.1.1.10</ecNumber>
    </recommendedName>
    <alternativeName>
        <fullName evidence="8">Methionyl-tRNA synthetase</fullName>
    </alternativeName>
</protein>
<dbReference type="GO" id="GO:0004825">
    <property type="term" value="F:methionine-tRNA ligase activity"/>
    <property type="evidence" value="ECO:0007669"/>
    <property type="project" value="UniProtKB-EC"/>
</dbReference>
<dbReference type="InterPro" id="IPR009080">
    <property type="entry name" value="tRNAsynth_Ia_anticodon-bd"/>
</dbReference>
<dbReference type="NCBIfam" id="TIGR00398">
    <property type="entry name" value="metG"/>
    <property type="match status" value="1"/>
</dbReference>
<evidence type="ECO:0000313" key="13">
    <source>
        <dbReference type="EMBL" id="KAG5650182.1"/>
    </source>
</evidence>
<evidence type="ECO:0000256" key="8">
    <source>
        <dbReference type="ARBA" id="ARBA00030904"/>
    </source>
</evidence>